<dbReference type="PROSITE" id="PS51257">
    <property type="entry name" value="PROKAR_LIPOPROTEIN"/>
    <property type="match status" value="1"/>
</dbReference>
<keyword evidence="1" id="KW-0732">Signal</keyword>
<proteinExistence type="predicted"/>
<accession>A0A7M3V9K4</accession>
<evidence type="ECO:0000313" key="2">
    <source>
        <dbReference type="EMBL" id="QOP40437.1"/>
    </source>
</evidence>
<feature type="signal peptide" evidence="1">
    <location>
        <begin position="1"/>
        <end position="23"/>
    </location>
</feature>
<dbReference type="Gene3D" id="2.60.40.1080">
    <property type="match status" value="1"/>
</dbReference>
<reference evidence="2 3" key="1">
    <citation type="submission" date="2019-06" db="EMBL/GenBank/DDBJ databases">
        <title>Sulfurimonas gotlandica sp. nov., a chemoautotrophic and psychrotolerant epsilonproteobacterium isolated from a pelagic redoxcline, and an emended description of the genus Sulfurimonas.</title>
        <authorList>
            <person name="Wang S."/>
            <person name="Jiang L."/>
            <person name="Shao Z."/>
        </authorList>
    </citation>
    <scope>NUCLEOTIDE SEQUENCE [LARGE SCALE GENOMIC DNA]</scope>
    <source>
        <strain evidence="2 3">B2</strain>
    </source>
</reference>
<dbReference type="Proteomes" id="UP000593910">
    <property type="component" value="Chromosome"/>
</dbReference>
<keyword evidence="3" id="KW-1185">Reference proteome</keyword>
<evidence type="ECO:0000313" key="3">
    <source>
        <dbReference type="Proteomes" id="UP000593910"/>
    </source>
</evidence>
<protein>
    <recommendedName>
        <fullName evidence="4">BIG2 domain-containing protein</fullName>
    </recommendedName>
</protein>
<name>A0A7M3V9K4_9BACT</name>
<sequence>MKKTLYSSLLLSLLFLGCKETTTAPVITDIDSISIDAGVSQIYSANNAVTLSATVLHTDGSNGDATDTVTWISSDSSIVVANGSSISGGYKNGGDVNITISYRDFEDTLTVNSVKLVDFNISEKNGADVNATGDYEFQANATYEDNTTGIIYNNIVWDMNNSATYTTVDGVTTITLIAGTTEINATVFPDDNETNITRSVSYTIN</sequence>
<evidence type="ECO:0000256" key="1">
    <source>
        <dbReference type="SAM" id="SignalP"/>
    </source>
</evidence>
<dbReference type="EMBL" id="CP041165">
    <property type="protein sequence ID" value="QOP40437.1"/>
    <property type="molecule type" value="Genomic_DNA"/>
</dbReference>
<dbReference type="RefSeq" id="WP_193113862.1">
    <property type="nucleotide sequence ID" value="NZ_CP041165.1"/>
</dbReference>
<organism evidence="2 3">
    <name type="scientific">Sulfurimonas marina</name>
    <dbReference type="NCBI Taxonomy" id="2590551"/>
    <lineage>
        <taxon>Bacteria</taxon>
        <taxon>Pseudomonadati</taxon>
        <taxon>Campylobacterota</taxon>
        <taxon>Epsilonproteobacteria</taxon>
        <taxon>Campylobacterales</taxon>
        <taxon>Sulfurimonadaceae</taxon>
        <taxon>Sulfurimonas</taxon>
    </lineage>
</organism>
<feature type="chain" id="PRO_5032595729" description="BIG2 domain-containing protein" evidence="1">
    <location>
        <begin position="24"/>
        <end position="205"/>
    </location>
</feature>
<dbReference type="AlphaFoldDB" id="A0A7M3V9K4"/>
<dbReference type="KEGG" id="smax:FJR03_01230"/>
<evidence type="ECO:0008006" key="4">
    <source>
        <dbReference type="Google" id="ProtNLM"/>
    </source>
</evidence>
<gene>
    <name evidence="2" type="ORF">FJR03_01230</name>
</gene>